<dbReference type="Proteomes" id="UP001162162">
    <property type="component" value="Unassembled WGS sequence"/>
</dbReference>
<feature type="compositionally biased region" description="Low complexity" evidence="1">
    <location>
        <begin position="21"/>
        <end position="42"/>
    </location>
</feature>
<name>A0AAV8YQF7_9CUCU</name>
<comment type="caution">
    <text evidence="2">The sequence shown here is derived from an EMBL/GenBank/DDBJ whole genome shotgun (WGS) entry which is preliminary data.</text>
</comment>
<protein>
    <submittedName>
        <fullName evidence="2">Uncharacterized protein</fullName>
    </submittedName>
</protein>
<organism evidence="2 3">
    <name type="scientific">Aromia moschata</name>
    <dbReference type="NCBI Taxonomy" id="1265417"/>
    <lineage>
        <taxon>Eukaryota</taxon>
        <taxon>Metazoa</taxon>
        <taxon>Ecdysozoa</taxon>
        <taxon>Arthropoda</taxon>
        <taxon>Hexapoda</taxon>
        <taxon>Insecta</taxon>
        <taxon>Pterygota</taxon>
        <taxon>Neoptera</taxon>
        <taxon>Endopterygota</taxon>
        <taxon>Coleoptera</taxon>
        <taxon>Polyphaga</taxon>
        <taxon>Cucujiformia</taxon>
        <taxon>Chrysomeloidea</taxon>
        <taxon>Cerambycidae</taxon>
        <taxon>Cerambycinae</taxon>
        <taxon>Callichromatini</taxon>
        <taxon>Aromia</taxon>
    </lineage>
</organism>
<gene>
    <name evidence="2" type="ORF">NQ318_019168</name>
</gene>
<feature type="region of interest" description="Disordered" evidence="1">
    <location>
        <begin position="1"/>
        <end position="66"/>
    </location>
</feature>
<feature type="compositionally biased region" description="Low complexity" evidence="1">
    <location>
        <begin position="87"/>
        <end position="99"/>
    </location>
</feature>
<feature type="region of interest" description="Disordered" evidence="1">
    <location>
        <begin position="87"/>
        <end position="136"/>
    </location>
</feature>
<feature type="compositionally biased region" description="Basic and acidic residues" evidence="1">
    <location>
        <begin position="315"/>
        <end position="325"/>
    </location>
</feature>
<feature type="compositionally biased region" description="Pro residues" evidence="1">
    <location>
        <begin position="374"/>
        <end position="389"/>
    </location>
</feature>
<accession>A0AAV8YQF7</accession>
<evidence type="ECO:0000313" key="3">
    <source>
        <dbReference type="Proteomes" id="UP001162162"/>
    </source>
</evidence>
<feature type="region of interest" description="Disordered" evidence="1">
    <location>
        <begin position="466"/>
        <end position="494"/>
    </location>
</feature>
<proteinExistence type="predicted"/>
<sequence length="688" mass="76878">CPDNGPRATRMPADEDYGRRQQQQQQIALQQQQHAASQSSQSLCPAGCVGAAQQPPDHRQQQQECPAAAAALSHRYASDKNLLEAAAASPSDRFAAPSDRFGSERSSSDRLPSGERYQGVSERYPLGERPQTSVSTDRLLPKEILQTTAHCQGDRQAYQPERYSYERSCQSFPERYTPVQNLGSLDRYHVHATMDRYSRTATPTDRYHTLSTDKERCVAAPAAADRYIPIEKYSDAATEDARHSSAQSICSIERYTPTERHRSGSKSDIYKIRDRSASSDRKERERQYQSRFDQYVNERFNQDRFPAIPCPERFATQERLERPDRVPFSQVPYMEPPSPAPTNDRFIPPPPLSPDNTPSPDCFSNNTFPSPTAAVPPPDRFIPPPPLSPSPTDNYAHSPKKLDRYDKPHRYHAGYAAAVSPNNSGERYHHGESRYKDRFQSYQGGSGHQNYHSDKYVNGDGRYGGGERYVPRTRTPQSSDTCRNRKSRTTDQTWRSTIGCRSPYAPSQYQRVRYSHAGTPNRIKCCQYQEGYQLSKTSPGSSSSSSVASQGKVDVLHQKDAQEIQCQNYQSGKEYQCLGGYHHHHQHHQQQQEKGTQCGNVQCQGGKECIGGYAAPSPNLLRAAGRATQCRHNICASPSVEYVGASGGRHVCATPPPRAGVVSAEGATVCTDNCCARRTQNSLSITVW</sequence>
<dbReference type="EMBL" id="JAPWTK010000052">
    <property type="protein sequence ID" value="KAJ8953928.1"/>
    <property type="molecule type" value="Genomic_DNA"/>
</dbReference>
<feature type="region of interest" description="Disordered" evidence="1">
    <location>
        <begin position="236"/>
        <end position="290"/>
    </location>
</feature>
<evidence type="ECO:0000313" key="2">
    <source>
        <dbReference type="EMBL" id="KAJ8953928.1"/>
    </source>
</evidence>
<keyword evidence="3" id="KW-1185">Reference proteome</keyword>
<feature type="compositionally biased region" description="Basic and acidic residues" evidence="1">
    <location>
        <begin position="268"/>
        <end position="288"/>
    </location>
</feature>
<feature type="region of interest" description="Disordered" evidence="1">
    <location>
        <begin position="315"/>
        <end position="403"/>
    </location>
</feature>
<reference evidence="2" key="1">
    <citation type="journal article" date="2023" name="Insect Mol. Biol.">
        <title>Genome sequencing provides insights into the evolution of gene families encoding plant cell wall-degrading enzymes in longhorned beetles.</title>
        <authorList>
            <person name="Shin N.R."/>
            <person name="Okamura Y."/>
            <person name="Kirsch R."/>
            <person name="Pauchet Y."/>
        </authorList>
    </citation>
    <scope>NUCLEOTIDE SEQUENCE</scope>
    <source>
        <strain evidence="2">AMC_N1</strain>
    </source>
</reference>
<feature type="non-terminal residue" evidence="2">
    <location>
        <position position="1"/>
    </location>
</feature>
<evidence type="ECO:0000256" key="1">
    <source>
        <dbReference type="SAM" id="MobiDB-lite"/>
    </source>
</evidence>
<dbReference type="AlphaFoldDB" id="A0AAV8YQF7"/>